<dbReference type="PANTHER" id="PTHR47430">
    <property type="entry name" value="GB|AAC33480.1"/>
    <property type="match status" value="1"/>
</dbReference>
<feature type="region of interest" description="Disordered" evidence="1">
    <location>
        <begin position="26"/>
        <end position="283"/>
    </location>
</feature>
<feature type="compositionally biased region" description="Basic residues" evidence="1">
    <location>
        <begin position="28"/>
        <end position="42"/>
    </location>
</feature>
<sequence>MAEEKKKKKSDTRVDSGEIVEEIVSKHTSIKNKGKKKKKKKKENRENKDGFAGEDEEIAGRESEKLGEDVVKKKSKDQMVVSDADDALKKKIKETKVESEAEDGVKKKKKKKKSKKESGSDVIVNSESSKVCEKPLVNTDDADKRKGKRKRDDTDLVAEENTDKEVKRKSKKKKQSVGSEVEVNNLNSTEDGVQVEDSEVEENNKDSVKDAENKQSVDSEADLNGLSSTKDAKKKRKKKKKQSEVSEDEENNNDGKDAKKKRKKKQESVQSDKDVTTPSSKSTKRVKFSAQVEFFPTDDEETEDDEEEVNLVRGKRYTKEEDELVKNAVLEYIDNHALGEEGIKMVMDCKSHPQLKGCWKEIASALPWRAYNSVYNRAHTIFEAGSKGTWAKEDIELVMEFQKKHGNDWRTLADAMGKHRKHVKDAWRRGRLAEKKKGHWMREEYQKLFDLVNKDLRMKAFQEKHSKHGMLKDNIPWMAISDVLGTRDHVTCCSKWYEQLMSPMVAKGMWANVDDYRLLEELLKLDAACIDDVDWDNLLETRDGEACRKRWNQMIIHIGVPKSKTFAEQVEILSERYCPDIAEDREDFDNRPYDPED</sequence>
<feature type="domain" description="Myb-like" evidence="2">
    <location>
        <begin position="432"/>
        <end position="500"/>
    </location>
</feature>
<name>A0A8T1YR60_ARASU</name>
<feature type="compositionally biased region" description="Basic and acidic residues" evidence="1">
    <location>
        <begin position="202"/>
        <end position="217"/>
    </location>
</feature>
<feature type="domain" description="Myb-like" evidence="2">
    <location>
        <begin position="502"/>
        <end position="555"/>
    </location>
</feature>
<feature type="compositionally biased region" description="Basic residues" evidence="1">
    <location>
        <begin position="232"/>
        <end position="241"/>
    </location>
</feature>
<dbReference type="OrthoDB" id="39591at2759"/>
<dbReference type="InterPro" id="IPR001005">
    <property type="entry name" value="SANT/Myb"/>
</dbReference>
<organism evidence="3 4">
    <name type="scientific">Arabidopsis suecica</name>
    <name type="common">Swedish thale-cress</name>
    <name type="synonym">Cardaminopsis suecica</name>
    <dbReference type="NCBI Taxonomy" id="45249"/>
    <lineage>
        <taxon>Eukaryota</taxon>
        <taxon>Viridiplantae</taxon>
        <taxon>Streptophyta</taxon>
        <taxon>Embryophyta</taxon>
        <taxon>Tracheophyta</taxon>
        <taxon>Spermatophyta</taxon>
        <taxon>Magnoliopsida</taxon>
        <taxon>eudicotyledons</taxon>
        <taxon>Gunneridae</taxon>
        <taxon>Pentapetalae</taxon>
        <taxon>rosids</taxon>
        <taxon>malvids</taxon>
        <taxon>Brassicales</taxon>
        <taxon>Brassicaceae</taxon>
        <taxon>Camelineae</taxon>
        <taxon>Arabidopsis</taxon>
    </lineage>
</organism>
<feature type="domain" description="Myb-like" evidence="2">
    <location>
        <begin position="387"/>
        <end position="429"/>
    </location>
</feature>
<reference evidence="3 4" key="1">
    <citation type="submission" date="2020-12" db="EMBL/GenBank/DDBJ databases">
        <title>Concerted genomic and epigenomic changes stabilize Arabidopsis allopolyploids.</title>
        <authorList>
            <person name="Chen Z."/>
        </authorList>
    </citation>
    <scope>NUCLEOTIDE SEQUENCE [LARGE SCALE GENOMIC DNA]</scope>
    <source>
        <strain evidence="3">As9502</strain>
        <tissue evidence="3">Leaf</tissue>
    </source>
</reference>
<evidence type="ECO:0000313" key="4">
    <source>
        <dbReference type="Proteomes" id="UP000694251"/>
    </source>
</evidence>
<dbReference type="PANTHER" id="PTHR47430:SF4">
    <property type="entry name" value="GB|AAC33480.1"/>
    <property type="match status" value="1"/>
</dbReference>
<feature type="compositionally biased region" description="Basic and acidic residues" evidence="1">
    <location>
        <begin position="58"/>
        <end position="72"/>
    </location>
</feature>
<dbReference type="Pfam" id="PF13921">
    <property type="entry name" value="Myb_DNA-bind_6"/>
    <property type="match status" value="1"/>
</dbReference>
<evidence type="ECO:0000313" key="3">
    <source>
        <dbReference type="EMBL" id="KAG7548741.1"/>
    </source>
</evidence>
<dbReference type="EMBL" id="JAEFBJ010000012">
    <property type="protein sequence ID" value="KAG7548741.1"/>
    <property type="molecule type" value="Genomic_DNA"/>
</dbReference>
<evidence type="ECO:0000256" key="1">
    <source>
        <dbReference type="SAM" id="MobiDB-lite"/>
    </source>
</evidence>
<dbReference type="PROSITE" id="PS50090">
    <property type="entry name" value="MYB_LIKE"/>
    <property type="match status" value="3"/>
</dbReference>
<dbReference type="Proteomes" id="UP000694251">
    <property type="component" value="Chromosome 12"/>
</dbReference>
<keyword evidence="4" id="KW-1185">Reference proteome</keyword>
<gene>
    <name evidence="3" type="ORF">ISN44_As12g039030</name>
</gene>
<feature type="compositionally biased region" description="Basic and acidic residues" evidence="1">
    <location>
        <begin position="266"/>
        <end position="275"/>
    </location>
</feature>
<protein>
    <submittedName>
        <fullName evidence="3">SANT/Myb domain</fullName>
    </submittedName>
</protein>
<comment type="caution">
    <text evidence="3">The sequence shown here is derived from an EMBL/GenBank/DDBJ whole genome shotgun (WGS) entry which is preliminary data.</text>
</comment>
<dbReference type="AlphaFoldDB" id="A0A8T1YR60"/>
<proteinExistence type="predicted"/>
<feature type="compositionally biased region" description="Basic residues" evidence="1">
    <location>
        <begin position="106"/>
        <end position="115"/>
    </location>
</feature>
<evidence type="ECO:0000259" key="2">
    <source>
        <dbReference type="PROSITE" id="PS50090"/>
    </source>
</evidence>
<dbReference type="SMART" id="SM00717">
    <property type="entry name" value="SANT"/>
    <property type="match status" value="4"/>
</dbReference>
<feature type="compositionally biased region" description="Basic and acidic residues" evidence="1">
    <location>
        <begin position="86"/>
        <end position="105"/>
    </location>
</feature>
<accession>A0A8T1YR60</accession>